<feature type="binding site" evidence="4">
    <location>
        <begin position="90"/>
        <end position="94"/>
    </location>
    <ligand>
        <name>AMP</name>
        <dbReference type="ChEBI" id="CHEBI:456215"/>
    </ligand>
</feature>
<feature type="binding site" evidence="5">
    <location>
        <position position="128"/>
    </location>
    <ligand>
        <name>Zn(2+)</name>
        <dbReference type="ChEBI" id="CHEBI:29105"/>
        <label>2</label>
    </ligand>
</feature>
<dbReference type="PROSITE" id="PS51845">
    <property type="entry name" value="PDEASE_I_2"/>
    <property type="match status" value="2"/>
</dbReference>
<evidence type="ECO:0000256" key="3">
    <source>
        <dbReference type="PIRSR" id="PIRSR623088-1"/>
    </source>
</evidence>
<feature type="region of interest" description="Disordered" evidence="6">
    <location>
        <begin position="593"/>
        <end position="632"/>
    </location>
</feature>
<keyword evidence="2" id="KW-0378">Hydrolase</keyword>
<organism evidence="8">
    <name type="scientific">Oppiella nova</name>
    <dbReference type="NCBI Taxonomy" id="334625"/>
    <lineage>
        <taxon>Eukaryota</taxon>
        <taxon>Metazoa</taxon>
        <taxon>Ecdysozoa</taxon>
        <taxon>Arthropoda</taxon>
        <taxon>Chelicerata</taxon>
        <taxon>Arachnida</taxon>
        <taxon>Acari</taxon>
        <taxon>Acariformes</taxon>
        <taxon>Sarcoptiformes</taxon>
        <taxon>Oribatida</taxon>
        <taxon>Brachypylina</taxon>
        <taxon>Oppioidea</taxon>
        <taxon>Oppiidae</taxon>
        <taxon>Oppiella</taxon>
    </lineage>
</organism>
<feature type="binding site" evidence="5">
    <location>
        <position position="213"/>
    </location>
    <ligand>
        <name>Zn(2+)</name>
        <dbReference type="ChEBI" id="CHEBI:29105"/>
        <label>1</label>
    </ligand>
</feature>
<dbReference type="EMBL" id="CAJPVJ010000726">
    <property type="protein sequence ID" value="CAG2163253.1"/>
    <property type="molecule type" value="Genomic_DNA"/>
</dbReference>
<feature type="binding site" evidence="5">
    <location>
        <position position="128"/>
    </location>
    <ligand>
        <name>Zn(2+)</name>
        <dbReference type="ChEBI" id="CHEBI:29105"/>
        <label>1</label>
    </ligand>
</feature>
<dbReference type="InterPro" id="IPR023088">
    <property type="entry name" value="PDEase"/>
</dbReference>
<feature type="binding site" evidence="5">
    <location>
        <position position="127"/>
    </location>
    <ligand>
        <name>Zn(2+)</name>
        <dbReference type="ChEBI" id="CHEBI:29105"/>
        <label>1</label>
    </ligand>
</feature>
<keyword evidence="1 5" id="KW-0479">Metal-binding</keyword>
<dbReference type="GO" id="GO:0004114">
    <property type="term" value="F:3',5'-cyclic-nucleotide phosphodiesterase activity"/>
    <property type="evidence" value="ECO:0007669"/>
    <property type="project" value="InterPro"/>
</dbReference>
<evidence type="ECO:0000256" key="1">
    <source>
        <dbReference type="ARBA" id="ARBA00022723"/>
    </source>
</evidence>
<feature type="active site" description="Proton donor" evidence="3">
    <location>
        <position position="90"/>
    </location>
</feature>
<feature type="binding site" evidence="5">
    <location>
        <position position="94"/>
    </location>
    <ligand>
        <name>Zn(2+)</name>
        <dbReference type="ChEBI" id="CHEBI:29105"/>
        <label>1</label>
    </ligand>
</feature>
<evidence type="ECO:0000256" key="2">
    <source>
        <dbReference type="ARBA" id="ARBA00022801"/>
    </source>
</evidence>
<protein>
    <recommendedName>
        <fullName evidence="7">PDEase domain-containing protein</fullName>
    </recommendedName>
</protein>
<dbReference type="Gene3D" id="1.10.1300.10">
    <property type="entry name" value="3'5'-cyclic nucleotide phosphodiesterase, catalytic domain"/>
    <property type="match status" value="2"/>
</dbReference>
<dbReference type="Pfam" id="PF00233">
    <property type="entry name" value="PDEase_I"/>
    <property type="match status" value="2"/>
</dbReference>
<proteinExistence type="predicted"/>
<keyword evidence="9" id="KW-1185">Reference proteome</keyword>
<feature type="binding site" evidence="4">
    <location>
        <position position="265"/>
    </location>
    <ligand>
        <name>AMP</name>
        <dbReference type="ChEBI" id="CHEBI:456215"/>
    </ligand>
</feature>
<feature type="region of interest" description="Disordered" evidence="6">
    <location>
        <begin position="340"/>
        <end position="366"/>
    </location>
</feature>
<feature type="compositionally biased region" description="Low complexity" evidence="6">
    <location>
        <begin position="350"/>
        <end position="366"/>
    </location>
</feature>
<dbReference type="InterPro" id="IPR003607">
    <property type="entry name" value="HD/PDEase_dom"/>
</dbReference>
<feature type="compositionally biased region" description="Basic and acidic residues" evidence="6">
    <location>
        <begin position="511"/>
        <end position="521"/>
    </location>
</feature>
<dbReference type="Proteomes" id="UP000728032">
    <property type="component" value="Unassembled WGS sequence"/>
</dbReference>
<evidence type="ECO:0000313" key="8">
    <source>
        <dbReference type="EMBL" id="CAD7640939.1"/>
    </source>
</evidence>
<dbReference type="CDD" id="cd00077">
    <property type="entry name" value="HDc"/>
    <property type="match status" value="1"/>
</dbReference>
<reference evidence="8" key="1">
    <citation type="submission" date="2020-11" db="EMBL/GenBank/DDBJ databases">
        <authorList>
            <person name="Tran Van P."/>
        </authorList>
    </citation>
    <scope>NUCLEOTIDE SEQUENCE</scope>
</reference>
<dbReference type="GO" id="GO:0007165">
    <property type="term" value="P:signal transduction"/>
    <property type="evidence" value="ECO:0007669"/>
    <property type="project" value="InterPro"/>
</dbReference>
<feature type="domain" description="PDEase" evidence="7">
    <location>
        <begin position="1"/>
        <end position="134"/>
    </location>
</feature>
<dbReference type="OrthoDB" id="295473at2759"/>
<dbReference type="SUPFAM" id="SSF109604">
    <property type="entry name" value="HD-domain/PDEase-like"/>
    <property type="match status" value="1"/>
</dbReference>
<dbReference type="InterPro" id="IPR002073">
    <property type="entry name" value="PDEase_catalytic_dom"/>
</dbReference>
<evidence type="ECO:0000256" key="6">
    <source>
        <dbReference type="SAM" id="MobiDB-lite"/>
    </source>
</evidence>
<feature type="compositionally biased region" description="Acidic residues" evidence="6">
    <location>
        <begin position="522"/>
        <end position="540"/>
    </location>
</feature>
<sequence>QKNKVALEILSYHNTSNSEELERTREDVIKFKTPQVLDTSFSPYYLSDDHKLLTSIKVFEQISGIPNLDNDDLYRFTLSVRKNYRRVPYHNWTHGFSVAHSLYVFIHDSDRFTRLEKLAFFVSGLCHDLDHRGTWGNLVVVILQNGHNILHTLSTADYKKVLSLIKHCILATDLALFFPNKAKLEKILNSGTFDWDNIEHKSLLEAISMTAADLNSTARPWMEAREQVKELFEEFYAQGDIEKELGRKPIPLMDRDKVHEQPASQVDFLTNISIPCFKLLTQLLPNTRVYLNHCITNLKLWTDKVEKEKRLREKLDLMATLKEESNTQVTLRGHVRPVTRGRAAAKRASPRSASIASNTNTSADDSAVTADDDYSDVLSRKEIKDFLAFYKIDIKSDEEVNALDDEKRRQYMCRLKRWESLINTHILYEYYKASTSLAAIDITIAAQQEAIKRIKADPEFDTKYDKDYKTKLSRVETGMASMIKKLDSDRTTFKDLKTTVLSLDMKDNTQELNEKEIKEEVETNDEETDDEFDAQYDDEDEDNDKKFIVKQEIKSEDEDMDSKYDIKREIKSELMDTKAGIKKEIKLEIKKEVKEEVKEEQISSDDDEEEEEDMDVVEIKEEALSDTDNDED</sequence>
<name>A0A7R9LFV1_9ACAR</name>
<feature type="binding site" evidence="4">
    <location>
        <position position="213"/>
    </location>
    <ligand>
        <name>AMP</name>
        <dbReference type="ChEBI" id="CHEBI:456215"/>
    </ligand>
</feature>
<feature type="domain" description="PDEase" evidence="7">
    <location>
        <begin position="146"/>
        <end position="308"/>
    </location>
</feature>
<evidence type="ECO:0000259" key="7">
    <source>
        <dbReference type="PROSITE" id="PS51845"/>
    </source>
</evidence>
<evidence type="ECO:0000313" key="9">
    <source>
        <dbReference type="Proteomes" id="UP000728032"/>
    </source>
</evidence>
<feature type="non-terminal residue" evidence="8">
    <location>
        <position position="632"/>
    </location>
</feature>
<evidence type="ECO:0000256" key="5">
    <source>
        <dbReference type="PIRSR" id="PIRSR623088-3"/>
    </source>
</evidence>
<feature type="compositionally biased region" description="Basic residues" evidence="6">
    <location>
        <begin position="340"/>
        <end position="349"/>
    </location>
</feature>
<dbReference type="PANTHER" id="PTHR11347">
    <property type="entry name" value="CYCLIC NUCLEOTIDE PHOSPHODIESTERASE"/>
    <property type="match status" value="1"/>
</dbReference>
<dbReference type="EMBL" id="OC915551">
    <property type="protein sequence ID" value="CAD7640939.1"/>
    <property type="molecule type" value="Genomic_DNA"/>
</dbReference>
<feature type="region of interest" description="Disordered" evidence="6">
    <location>
        <begin position="511"/>
        <end position="540"/>
    </location>
</feature>
<accession>A0A7R9LFV1</accession>
<feature type="compositionally biased region" description="Acidic residues" evidence="6">
    <location>
        <begin position="602"/>
        <end position="616"/>
    </location>
</feature>
<gene>
    <name evidence="8" type="ORF">ONB1V03_LOCUS2837</name>
</gene>
<dbReference type="GO" id="GO:0046872">
    <property type="term" value="F:metal ion binding"/>
    <property type="evidence" value="ECO:0007669"/>
    <property type="project" value="UniProtKB-KW"/>
</dbReference>
<evidence type="ECO:0000256" key="4">
    <source>
        <dbReference type="PIRSR" id="PIRSR623088-2"/>
    </source>
</evidence>
<dbReference type="InterPro" id="IPR036971">
    <property type="entry name" value="PDEase_catalytic_dom_sf"/>
</dbReference>
<feature type="binding site" evidence="4">
    <location>
        <position position="128"/>
    </location>
    <ligand>
        <name>AMP</name>
        <dbReference type="ChEBI" id="CHEBI:456215"/>
    </ligand>
</feature>
<dbReference type="AlphaFoldDB" id="A0A7R9LFV1"/>
<dbReference type="SMART" id="SM00471">
    <property type="entry name" value="HDc"/>
    <property type="match status" value="1"/>
</dbReference>
<dbReference type="PRINTS" id="PR00387">
    <property type="entry name" value="PDIESTERASE1"/>
</dbReference>